<name>A0A517ZTC9_9PLAN</name>
<dbReference type="EMBL" id="CP036276">
    <property type="protein sequence ID" value="QDU45748.1"/>
    <property type="molecule type" value="Genomic_DNA"/>
</dbReference>
<gene>
    <name evidence="1" type="ORF">Mal52_42440</name>
</gene>
<dbReference type="GO" id="GO:0004803">
    <property type="term" value="F:transposase activity"/>
    <property type="evidence" value="ECO:0007669"/>
    <property type="project" value="InterPro"/>
</dbReference>
<protein>
    <submittedName>
        <fullName evidence="1">Transposase</fullName>
    </submittedName>
</protein>
<dbReference type="GO" id="GO:0003677">
    <property type="term" value="F:DNA binding"/>
    <property type="evidence" value="ECO:0007669"/>
    <property type="project" value="InterPro"/>
</dbReference>
<dbReference type="SUPFAM" id="SSF46689">
    <property type="entry name" value="Homeodomain-like"/>
    <property type="match status" value="1"/>
</dbReference>
<evidence type="ECO:0000313" key="1">
    <source>
        <dbReference type="EMBL" id="QDU45748.1"/>
    </source>
</evidence>
<dbReference type="GO" id="GO:0006313">
    <property type="term" value="P:DNA transposition"/>
    <property type="evidence" value="ECO:0007669"/>
    <property type="project" value="InterPro"/>
</dbReference>
<dbReference type="Pfam" id="PF01527">
    <property type="entry name" value="HTH_Tnp_1"/>
    <property type="match status" value="1"/>
</dbReference>
<dbReference type="InterPro" id="IPR009057">
    <property type="entry name" value="Homeodomain-like_sf"/>
</dbReference>
<accession>A0A517ZTC9</accession>
<dbReference type="InterPro" id="IPR002514">
    <property type="entry name" value="Transposase_8"/>
</dbReference>
<dbReference type="Proteomes" id="UP000319383">
    <property type="component" value="Chromosome"/>
</dbReference>
<keyword evidence="2" id="KW-1185">Reference proteome</keyword>
<dbReference type="AlphaFoldDB" id="A0A517ZTC9"/>
<organism evidence="1 2">
    <name type="scientific">Symmachiella dynata</name>
    <dbReference type="NCBI Taxonomy" id="2527995"/>
    <lineage>
        <taxon>Bacteria</taxon>
        <taxon>Pseudomonadati</taxon>
        <taxon>Planctomycetota</taxon>
        <taxon>Planctomycetia</taxon>
        <taxon>Planctomycetales</taxon>
        <taxon>Planctomycetaceae</taxon>
        <taxon>Symmachiella</taxon>
    </lineage>
</organism>
<evidence type="ECO:0000313" key="2">
    <source>
        <dbReference type="Proteomes" id="UP000319383"/>
    </source>
</evidence>
<dbReference type="KEGG" id="sdyn:Mal52_42440"/>
<sequence>MPSKRHTSEQIITKLREAEVHLSQGMTIPLMCKKLGIHQQTYYKWRREYGGLRMAPALAVSPRLRGVRALLWWRDEFNRRWFSHWPLFARVVIADGVGGDADDQKCQR</sequence>
<reference evidence="1 2" key="1">
    <citation type="submission" date="2019-02" db="EMBL/GenBank/DDBJ databases">
        <title>Deep-cultivation of Planctomycetes and their phenomic and genomic characterization uncovers novel biology.</title>
        <authorList>
            <person name="Wiegand S."/>
            <person name="Jogler M."/>
            <person name="Boedeker C."/>
            <person name="Pinto D."/>
            <person name="Vollmers J."/>
            <person name="Rivas-Marin E."/>
            <person name="Kohn T."/>
            <person name="Peeters S.H."/>
            <person name="Heuer A."/>
            <person name="Rast P."/>
            <person name="Oberbeckmann S."/>
            <person name="Bunk B."/>
            <person name="Jeske O."/>
            <person name="Meyerdierks A."/>
            <person name="Storesund J.E."/>
            <person name="Kallscheuer N."/>
            <person name="Luecker S."/>
            <person name="Lage O.M."/>
            <person name="Pohl T."/>
            <person name="Merkel B.J."/>
            <person name="Hornburger P."/>
            <person name="Mueller R.-W."/>
            <person name="Bruemmer F."/>
            <person name="Labrenz M."/>
            <person name="Spormann A.M."/>
            <person name="Op den Camp H."/>
            <person name="Overmann J."/>
            <person name="Amann R."/>
            <person name="Jetten M.S.M."/>
            <person name="Mascher T."/>
            <person name="Medema M.H."/>
            <person name="Devos D.P."/>
            <person name="Kaster A.-K."/>
            <person name="Ovreas L."/>
            <person name="Rohde M."/>
            <person name="Galperin M.Y."/>
            <person name="Jogler C."/>
        </authorList>
    </citation>
    <scope>NUCLEOTIDE SEQUENCE [LARGE SCALE GENOMIC DNA]</scope>
    <source>
        <strain evidence="1 2">Mal52</strain>
    </source>
</reference>
<proteinExistence type="predicted"/>